<dbReference type="SUPFAM" id="SSF52047">
    <property type="entry name" value="RNI-like"/>
    <property type="match status" value="1"/>
</dbReference>
<organism evidence="2 3">
    <name type="scientific">Arabidopsis thaliana</name>
    <name type="common">Mouse-ear cress</name>
    <dbReference type="NCBI Taxonomy" id="3702"/>
    <lineage>
        <taxon>Eukaryota</taxon>
        <taxon>Viridiplantae</taxon>
        <taxon>Streptophyta</taxon>
        <taxon>Embryophyta</taxon>
        <taxon>Tracheophyta</taxon>
        <taxon>Spermatophyta</taxon>
        <taxon>Magnoliopsida</taxon>
        <taxon>eudicotyledons</taxon>
        <taxon>Gunneridae</taxon>
        <taxon>Pentapetalae</taxon>
        <taxon>rosids</taxon>
        <taxon>malvids</taxon>
        <taxon>Brassicales</taxon>
        <taxon>Brassicaceae</taxon>
        <taxon>Camelineae</taxon>
        <taxon>Arabidopsis</taxon>
    </lineage>
</organism>
<name>A0A5S9WN80_ARATH</name>
<dbReference type="OrthoDB" id="1939276at2759"/>
<dbReference type="PROSITE" id="PS50181">
    <property type="entry name" value="FBOX"/>
    <property type="match status" value="1"/>
</dbReference>
<reference evidence="2 3" key="1">
    <citation type="submission" date="2019-12" db="EMBL/GenBank/DDBJ databases">
        <authorList>
            <person name="Jiao W.-B."/>
            <person name="Schneeberger K."/>
        </authorList>
    </citation>
    <scope>NUCLEOTIDE SEQUENCE [LARGE SCALE GENOMIC DNA]</scope>
    <source>
        <strain evidence="3">cv. C24</strain>
    </source>
</reference>
<gene>
    <name evidence="2" type="ORF">C24_LOCUS4875</name>
</gene>
<dbReference type="ExpressionAtlas" id="A0A5S9WN80">
    <property type="expression patterns" value="baseline"/>
</dbReference>
<dbReference type="InterPro" id="IPR032675">
    <property type="entry name" value="LRR_dom_sf"/>
</dbReference>
<evidence type="ECO:0000313" key="3">
    <source>
        <dbReference type="Proteomes" id="UP000434276"/>
    </source>
</evidence>
<dbReference type="SUPFAM" id="SSF81383">
    <property type="entry name" value="F-box domain"/>
    <property type="match status" value="1"/>
</dbReference>
<dbReference type="SMART" id="SM00256">
    <property type="entry name" value="FBOX"/>
    <property type="match status" value="1"/>
</dbReference>
<dbReference type="InterPro" id="IPR036047">
    <property type="entry name" value="F-box-like_dom_sf"/>
</dbReference>
<dbReference type="Gene3D" id="3.80.10.10">
    <property type="entry name" value="Ribonuclease Inhibitor"/>
    <property type="match status" value="1"/>
</dbReference>
<dbReference type="CDD" id="cd22160">
    <property type="entry name" value="F-box_AtFBL13-like"/>
    <property type="match status" value="1"/>
</dbReference>
<dbReference type="InterPro" id="IPR053781">
    <property type="entry name" value="F-box_AtFBL13-like"/>
</dbReference>
<dbReference type="Pfam" id="PF23622">
    <property type="entry name" value="LRR_At1g61320_AtMIF1"/>
    <property type="match status" value="1"/>
</dbReference>
<feature type="domain" description="F-box" evidence="1">
    <location>
        <begin position="26"/>
        <end position="74"/>
    </location>
</feature>
<dbReference type="PANTHER" id="PTHR32153">
    <property type="entry name" value="OJ000223_09.16 PROTEIN"/>
    <property type="match status" value="1"/>
</dbReference>
<evidence type="ECO:0000313" key="2">
    <source>
        <dbReference type="EMBL" id="CAA0304143.1"/>
    </source>
</evidence>
<accession>A0A5S9WN80</accession>
<sequence length="452" mass="51912">MARESSTATSSLPIHCNDRGRHRRNIDLISLLPDEILQQILLFVPTKLSITTSVLSKRWRHVWSDIPSLSFDDSDTLHAASINETLTRYTALKMIKFHLKTSNQHTVPHFDKWIKFAMSRNVENLSFSSTFFHSYNLPDFFYINSSINQLSFELFNMIPRCSVSWTSLKKLSLRFCELSDECIAKILSGCPILESLTLSHCIYLTVLDLSKSLRLRTLEIACNIDNTRPRQIVAPHIHRLRLKTYQSPCALVDVSSLNEAQVDCFIYSHLKTLDAYLLQDILKMLEKLQNAEKLIFGCNILQILSLAEVCGLPFPMFKTKALTLETDIFQYVIPGIERLLQNSPDLKTVTVRPSDGNIMPGRCFDNYLDLEGLNPNQCWRSKDGVFWNKSRSNLGSKRVTLFVELMLKNTKILDKMVVQLNEHYLRSKLKEFVPTFSQKNNVLIGLSTTLRL</sequence>
<dbReference type="Proteomes" id="UP000434276">
    <property type="component" value="Unassembled WGS sequence"/>
</dbReference>
<protein>
    <recommendedName>
        <fullName evidence="1">F-box domain-containing protein</fullName>
    </recommendedName>
</protein>
<proteinExistence type="predicted"/>
<dbReference type="InterPro" id="IPR044997">
    <property type="entry name" value="F-box_plant"/>
</dbReference>
<dbReference type="AlphaFoldDB" id="A0A5S9WN80"/>
<dbReference type="Pfam" id="PF00646">
    <property type="entry name" value="F-box"/>
    <property type="match status" value="1"/>
</dbReference>
<dbReference type="InterPro" id="IPR055357">
    <property type="entry name" value="LRR_At1g61320_AtMIF1"/>
</dbReference>
<dbReference type="Gene3D" id="1.20.1280.50">
    <property type="match status" value="1"/>
</dbReference>
<evidence type="ECO:0000259" key="1">
    <source>
        <dbReference type="PROSITE" id="PS50181"/>
    </source>
</evidence>
<dbReference type="EMBL" id="CACSHJ010000087">
    <property type="protein sequence ID" value="CAA0304143.1"/>
    <property type="molecule type" value="Genomic_DNA"/>
</dbReference>
<dbReference type="InterPro" id="IPR001810">
    <property type="entry name" value="F-box_dom"/>
</dbReference>